<sequence>MISTRGRYAIRVMIDLVENNNGHYIPLKDIAKRQEISKKYLEIIVKEMVAGELLIGASGRGGGYKLRRKPEEYTVGEILDLMEGTLSSVACLADKSFDCPRKDKCKTLPMWTEYDNLVHDFFYGKTILDLVNN</sequence>
<dbReference type="NCBIfam" id="TIGR00738">
    <property type="entry name" value="rrf2_super"/>
    <property type="match status" value="1"/>
</dbReference>
<dbReference type="Proteomes" id="UP000071927">
    <property type="component" value="Unassembled WGS sequence"/>
</dbReference>
<reference evidence="4" key="2">
    <citation type="submission" date="2016-10" db="EMBL/GenBank/DDBJ databases">
        <authorList>
            <person name="de Groot N.N."/>
        </authorList>
    </citation>
    <scope>NUCLEOTIDE SEQUENCE [LARGE SCALE GENOMIC DNA]</scope>
    <source>
        <strain evidence="4">LMG 15572</strain>
    </source>
</reference>
<protein>
    <submittedName>
        <fullName evidence="3">Iron-sulfur cluster regulator IscR</fullName>
    </submittedName>
    <submittedName>
        <fullName evidence="5">Rrf2 family transcriptional regulators</fullName>
    </submittedName>
    <submittedName>
        <fullName evidence="4">Transcriptional regulator, BadM/Rrf2 family</fullName>
    </submittedName>
</protein>
<accession>A0A139R459</accession>
<dbReference type="PATRIC" id="fig|315405.11.peg.243"/>
<gene>
    <name evidence="5" type="primary">iscR</name>
    <name evidence="5" type="ORF">NCTC13773_02386</name>
    <name evidence="4" type="ORF">SAMN05660328_10516</name>
    <name evidence="2" type="ORF">SGADD02_00219</name>
    <name evidence="3" type="ORF">SGADD03_00607</name>
</gene>
<evidence type="ECO:0000256" key="1">
    <source>
        <dbReference type="ARBA" id="ARBA00023125"/>
    </source>
</evidence>
<reference evidence="6 7" key="1">
    <citation type="submission" date="2016-01" db="EMBL/GenBank/DDBJ databases">
        <title>Highly variable Streptococcus oralis are common among viridans streptococci isolated from primates.</title>
        <authorList>
            <person name="Denapaite D."/>
            <person name="Rieger M."/>
            <person name="Koendgen S."/>
            <person name="Brueckner R."/>
            <person name="Ochigava I."/>
            <person name="Kappeler P."/>
            <person name="Maetz-Rensing K."/>
            <person name="Leendertz F."/>
            <person name="Hakenbeck R."/>
        </authorList>
    </citation>
    <scope>NUCLEOTIDE SEQUENCE [LARGE SCALE GENOMIC DNA]</scope>
    <source>
        <strain evidence="2 6">DD02</strain>
        <strain evidence="3 7">DD03</strain>
    </source>
</reference>
<dbReference type="InterPro" id="IPR036388">
    <property type="entry name" value="WH-like_DNA-bd_sf"/>
</dbReference>
<dbReference type="SUPFAM" id="SSF46785">
    <property type="entry name" value="Winged helix' DNA-binding domain"/>
    <property type="match status" value="1"/>
</dbReference>
<dbReference type="GO" id="GO:0003700">
    <property type="term" value="F:DNA-binding transcription factor activity"/>
    <property type="evidence" value="ECO:0007669"/>
    <property type="project" value="TreeGrafter"/>
</dbReference>
<evidence type="ECO:0000313" key="3">
    <source>
        <dbReference type="EMBL" id="KXU09620.1"/>
    </source>
</evidence>
<dbReference type="EMBL" id="LQXV01000140">
    <property type="protein sequence ID" value="KXU09620.1"/>
    <property type="molecule type" value="Genomic_DNA"/>
</dbReference>
<reference evidence="5 9" key="4">
    <citation type="submission" date="2018-06" db="EMBL/GenBank/DDBJ databases">
        <authorList>
            <consortium name="Pathogen Informatics"/>
            <person name="Doyle S."/>
        </authorList>
    </citation>
    <scope>NUCLEOTIDE SEQUENCE [LARGE SCALE GENOMIC DNA]</scope>
    <source>
        <strain evidence="5 9">NCTC13773</strain>
    </source>
</reference>
<dbReference type="InterPro" id="IPR036390">
    <property type="entry name" value="WH_DNA-bd_sf"/>
</dbReference>
<dbReference type="EMBL" id="LQOF01000024">
    <property type="protein sequence ID" value="KXT73292.1"/>
    <property type="molecule type" value="Genomic_DNA"/>
</dbReference>
<dbReference type="RefSeq" id="WP_009855121.1">
    <property type="nucleotide sequence ID" value="NZ_CP054015.1"/>
</dbReference>
<dbReference type="EMBL" id="LS483409">
    <property type="protein sequence ID" value="SQG80554.1"/>
    <property type="molecule type" value="Genomic_DNA"/>
</dbReference>
<proteinExistence type="predicted"/>
<dbReference type="OMA" id="ACDDCAD"/>
<dbReference type="Proteomes" id="UP000183629">
    <property type="component" value="Unassembled WGS sequence"/>
</dbReference>
<evidence type="ECO:0000313" key="6">
    <source>
        <dbReference type="Proteomes" id="UP000070198"/>
    </source>
</evidence>
<dbReference type="Proteomes" id="UP000070198">
    <property type="component" value="Unassembled WGS sequence"/>
</dbReference>
<reference evidence="8" key="3">
    <citation type="submission" date="2016-10" db="EMBL/GenBank/DDBJ databases">
        <authorList>
            <person name="Varghese N."/>
            <person name="Submissions S."/>
        </authorList>
    </citation>
    <scope>NUCLEOTIDE SEQUENCE [LARGE SCALE GENOMIC DNA]</scope>
    <source>
        <strain evidence="8">LMG 15572</strain>
    </source>
</reference>
<dbReference type="PANTHER" id="PTHR33221">
    <property type="entry name" value="WINGED HELIX-TURN-HELIX TRANSCRIPTIONAL REGULATOR, RRF2 FAMILY"/>
    <property type="match status" value="1"/>
</dbReference>
<dbReference type="GeneID" id="57920893"/>
<keyword evidence="8" id="KW-1185">Reference proteome</keyword>
<dbReference type="AlphaFoldDB" id="A0A139R459"/>
<dbReference type="Pfam" id="PF02082">
    <property type="entry name" value="Rrf2"/>
    <property type="match status" value="1"/>
</dbReference>
<dbReference type="GO" id="GO:0005829">
    <property type="term" value="C:cytosol"/>
    <property type="evidence" value="ECO:0007669"/>
    <property type="project" value="TreeGrafter"/>
</dbReference>
<dbReference type="InterPro" id="IPR000944">
    <property type="entry name" value="Tscrpt_reg_Rrf2"/>
</dbReference>
<evidence type="ECO:0000313" key="2">
    <source>
        <dbReference type="EMBL" id="KXT73292.1"/>
    </source>
</evidence>
<evidence type="ECO:0000313" key="7">
    <source>
        <dbReference type="Proteomes" id="UP000071927"/>
    </source>
</evidence>
<dbReference type="GO" id="GO:0003677">
    <property type="term" value="F:DNA binding"/>
    <property type="evidence" value="ECO:0007669"/>
    <property type="project" value="UniProtKB-KW"/>
</dbReference>
<evidence type="ECO:0000313" key="8">
    <source>
        <dbReference type="Proteomes" id="UP000183629"/>
    </source>
</evidence>
<dbReference type="Gene3D" id="1.10.10.10">
    <property type="entry name" value="Winged helix-like DNA-binding domain superfamily/Winged helix DNA-binding domain"/>
    <property type="match status" value="1"/>
</dbReference>
<dbReference type="EMBL" id="FPBN01000005">
    <property type="protein sequence ID" value="SFU71924.1"/>
    <property type="molecule type" value="Genomic_DNA"/>
</dbReference>
<evidence type="ECO:0000313" key="5">
    <source>
        <dbReference type="EMBL" id="SQG80554.1"/>
    </source>
</evidence>
<dbReference type="Proteomes" id="UP000249013">
    <property type="component" value="Chromosome 1"/>
</dbReference>
<evidence type="ECO:0000313" key="9">
    <source>
        <dbReference type="Proteomes" id="UP000249013"/>
    </source>
</evidence>
<evidence type="ECO:0000313" key="4">
    <source>
        <dbReference type="EMBL" id="SFU71924.1"/>
    </source>
</evidence>
<dbReference type="PANTHER" id="PTHR33221:SF5">
    <property type="entry name" value="HTH-TYPE TRANSCRIPTIONAL REGULATOR ISCR"/>
    <property type="match status" value="1"/>
</dbReference>
<organism evidence="3 7">
    <name type="scientific">Streptococcus gallolyticus</name>
    <dbReference type="NCBI Taxonomy" id="315405"/>
    <lineage>
        <taxon>Bacteria</taxon>
        <taxon>Bacillati</taxon>
        <taxon>Bacillota</taxon>
        <taxon>Bacilli</taxon>
        <taxon>Lactobacillales</taxon>
        <taxon>Streptococcaceae</taxon>
        <taxon>Streptococcus</taxon>
    </lineage>
</organism>
<dbReference type="PROSITE" id="PS51197">
    <property type="entry name" value="HTH_RRF2_2"/>
    <property type="match status" value="1"/>
</dbReference>
<name>A0A139R459_9STRE</name>
<keyword evidence="1" id="KW-0238">DNA-binding</keyword>